<gene>
    <name evidence="2" type="ORF">AA14337_2970</name>
</gene>
<feature type="region of interest" description="Disordered" evidence="1">
    <location>
        <begin position="1"/>
        <end position="29"/>
    </location>
</feature>
<dbReference type="EMBL" id="BAPF01000050">
    <property type="protein sequence ID" value="GBQ85009.1"/>
    <property type="molecule type" value="Genomic_DNA"/>
</dbReference>
<evidence type="ECO:0000313" key="3">
    <source>
        <dbReference type="Proteomes" id="UP001065047"/>
    </source>
</evidence>
<name>A0ABQ0PYT2_9PROT</name>
<evidence type="ECO:0000313" key="2">
    <source>
        <dbReference type="EMBL" id="GBQ85009.1"/>
    </source>
</evidence>
<organism evidence="2 3">
    <name type="scientific">Acetobacter malorum DSM 14337</name>
    <dbReference type="NCBI Taxonomy" id="1307910"/>
    <lineage>
        <taxon>Bacteria</taxon>
        <taxon>Pseudomonadati</taxon>
        <taxon>Pseudomonadota</taxon>
        <taxon>Alphaproteobacteria</taxon>
        <taxon>Acetobacterales</taxon>
        <taxon>Acetobacteraceae</taxon>
        <taxon>Acetobacter</taxon>
    </lineage>
</organism>
<comment type="caution">
    <text evidence="2">The sequence shown here is derived from an EMBL/GenBank/DDBJ whole genome shotgun (WGS) entry which is preliminary data.</text>
</comment>
<feature type="compositionally biased region" description="Basic and acidic residues" evidence="1">
    <location>
        <begin position="16"/>
        <end position="25"/>
    </location>
</feature>
<dbReference type="GeneID" id="29556884"/>
<dbReference type="Proteomes" id="UP001065047">
    <property type="component" value="Unassembled WGS sequence"/>
</dbReference>
<dbReference type="RefSeq" id="WP_061505550.1">
    <property type="nucleotide sequence ID" value="NZ_BAPF01000050.1"/>
</dbReference>
<protein>
    <submittedName>
        <fullName evidence="2">Uncharacterized protein</fullName>
    </submittedName>
</protein>
<keyword evidence="3" id="KW-1185">Reference proteome</keyword>
<proteinExistence type="predicted"/>
<evidence type="ECO:0000256" key="1">
    <source>
        <dbReference type="SAM" id="MobiDB-lite"/>
    </source>
</evidence>
<sequence>MTGTTKPQHYLVPADLSKEKQESARRAVCTGGDPDAYGAAMWDFRQILRAVGTPLEGDHAEQIADLARTLQECRKYIGKLHKDLHSQTLEKLAVKEELRAMRRALRQIQECPTTSAPASATRTKRG</sequence>
<reference evidence="2" key="1">
    <citation type="submission" date="2013-04" db="EMBL/GenBank/DDBJ databases">
        <title>The genome sequencing project of 58 acetic acid bacteria.</title>
        <authorList>
            <person name="Okamoto-Kainuma A."/>
            <person name="Ishikawa M."/>
            <person name="Umino S."/>
            <person name="Koizumi Y."/>
            <person name="Shiwa Y."/>
            <person name="Yoshikawa H."/>
            <person name="Matsutani M."/>
            <person name="Matsushita K."/>
        </authorList>
    </citation>
    <scope>NUCLEOTIDE SEQUENCE</scope>
    <source>
        <strain evidence="2">DSM 14337</strain>
    </source>
</reference>
<accession>A0ABQ0PYT2</accession>